<feature type="compositionally biased region" description="Polar residues" evidence="1">
    <location>
        <begin position="1"/>
        <end position="11"/>
    </location>
</feature>
<comment type="caution">
    <text evidence="2">The sequence shown here is derived from an EMBL/GenBank/DDBJ whole genome shotgun (WGS) entry which is preliminary data.</text>
</comment>
<organism evidence="2 3">
    <name type="scientific">Allacma fusca</name>
    <dbReference type="NCBI Taxonomy" id="39272"/>
    <lineage>
        <taxon>Eukaryota</taxon>
        <taxon>Metazoa</taxon>
        <taxon>Ecdysozoa</taxon>
        <taxon>Arthropoda</taxon>
        <taxon>Hexapoda</taxon>
        <taxon>Collembola</taxon>
        <taxon>Symphypleona</taxon>
        <taxon>Sminthuridae</taxon>
        <taxon>Allacma</taxon>
    </lineage>
</organism>
<reference evidence="2" key="1">
    <citation type="submission" date="2021-06" db="EMBL/GenBank/DDBJ databases">
        <authorList>
            <person name="Hodson N. C."/>
            <person name="Mongue J. A."/>
            <person name="Jaron S. K."/>
        </authorList>
    </citation>
    <scope>NUCLEOTIDE SEQUENCE</scope>
</reference>
<proteinExistence type="predicted"/>
<feature type="non-terminal residue" evidence="2">
    <location>
        <position position="1"/>
    </location>
</feature>
<sequence length="29" mass="3250">ILISHSKSPETSIYKENGKYPPSHRIPIG</sequence>
<dbReference type="EMBL" id="CAJVCH010540563">
    <property type="protein sequence ID" value="CAG7826629.1"/>
    <property type="molecule type" value="Genomic_DNA"/>
</dbReference>
<dbReference type="AlphaFoldDB" id="A0A8J2L0E2"/>
<evidence type="ECO:0000313" key="2">
    <source>
        <dbReference type="EMBL" id="CAG7826629.1"/>
    </source>
</evidence>
<feature type="region of interest" description="Disordered" evidence="1">
    <location>
        <begin position="1"/>
        <end position="29"/>
    </location>
</feature>
<evidence type="ECO:0000256" key="1">
    <source>
        <dbReference type="SAM" id="MobiDB-lite"/>
    </source>
</evidence>
<name>A0A8J2L0E2_9HEXA</name>
<protein>
    <submittedName>
        <fullName evidence="2">Uncharacterized protein</fullName>
    </submittedName>
</protein>
<evidence type="ECO:0000313" key="3">
    <source>
        <dbReference type="Proteomes" id="UP000708208"/>
    </source>
</evidence>
<accession>A0A8J2L0E2</accession>
<keyword evidence="3" id="KW-1185">Reference proteome</keyword>
<gene>
    <name evidence="2" type="ORF">AFUS01_LOCUS36674</name>
</gene>
<dbReference type="Proteomes" id="UP000708208">
    <property type="component" value="Unassembled WGS sequence"/>
</dbReference>